<name>A0A0A8P3C4_9EUCA</name>
<comment type="similarity">
    <text evidence="2">Belongs to the glutamate-gated ion channel (TC 1.A.10.1) family.</text>
</comment>
<evidence type="ECO:0000256" key="3">
    <source>
        <dbReference type="ARBA" id="ARBA00022475"/>
    </source>
</evidence>
<accession>A0A0A8P3C4</accession>
<keyword evidence="3" id="KW-1003">Cell membrane</keyword>
<evidence type="ECO:0000313" key="11">
    <source>
        <dbReference type="EMBL" id="CEF34382.1"/>
    </source>
</evidence>
<sequence length="250" mass="28419">RVVSGLYFPYMDYVHRPDVKINSSVVARDCSDWRIASEFSRRLNFTPDLHAEPDRNFGDYRDGQFTGIIGQLQREETDFSTVIGTTPGRLKVINFLRTYPPDVFVITSLKPALLPSHLALVRPFSGEVWLSLLVGVVAWGVTVWVLQRAWEWAASGRVAEFSTTLLYGWGALLERPPPDPSVSASGQMLMGWWLVFCLIISTGFKSSLIAHLTVQGKSPTVDTFQDLVDKENWRWCIEPWFYTGAVFEYF</sequence>
<reference evidence="11" key="1">
    <citation type="submission" date="2014-08" db="EMBL/GenBank/DDBJ databases">
        <authorList>
            <person name="Groh K."/>
        </authorList>
    </citation>
    <scope>NUCLEOTIDE SEQUENCE</scope>
    <source>
        <tissue evidence="11">Antennules</tissue>
    </source>
</reference>
<evidence type="ECO:0000256" key="1">
    <source>
        <dbReference type="ARBA" id="ARBA00004651"/>
    </source>
</evidence>
<evidence type="ECO:0000259" key="10">
    <source>
        <dbReference type="Pfam" id="PF00060"/>
    </source>
</evidence>
<dbReference type="InterPro" id="IPR052192">
    <property type="entry name" value="Insect_Ionotropic_Sensory_Rcpt"/>
</dbReference>
<keyword evidence="6 9" id="KW-0472">Membrane</keyword>
<feature type="transmembrane region" description="Helical" evidence="9">
    <location>
        <begin position="128"/>
        <end position="146"/>
    </location>
</feature>
<feature type="transmembrane region" description="Helical" evidence="9">
    <location>
        <begin position="190"/>
        <end position="210"/>
    </location>
</feature>
<keyword evidence="5 9" id="KW-1133">Transmembrane helix</keyword>
<dbReference type="Pfam" id="PF00060">
    <property type="entry name" value="Lig_chan"/>
    <property type="match status" value="1"/>
</dbReference>
<dbReference type="SUPFAM" id="SSF53850">
    <property type="entry name" value="Periplasmic binding protein-like II"/>
    <property type="match status" value="1"/>
</dbReference>
<dbReference type="InterPro" id="IPR001320">
    <property type="entry name" value="Iontro_rcpt_C"/>
</dbReference>
<organism evidence="11">
    <name type="scientific">Coenobita clypeatus</name>
    <dbReference type="NCBI Taxonomy" id="474045"/>
    <lineage>
        <taxon>Eukaryota</taxon>
        <taxon>Metazoa</taxon>
        <taxon>Ecdysozoa</taxon>
        <taxon>Arthropoda</taxon>
        <taxon>Crustacea</taxon>
        <taxon>Multicrustacea</taxon>
        <taxon>Malacostraca</taxon>
        <taxon>Eumalacostraca</taxon>
        <taxon>Eucarida</taxon>
        <taxon>Decapoda</taxon>
        <taxon>Pleocyemata</taxon>
        <taxon>Anomura</taxon>
        <taxon>Paguroidea</taxon>
        <taxon>Coenobitidae</taxon>
        <taxon>Coenobita</taxon>
    </lineage>
</organism>
<dbReference type="GO" id="GO:0050906">
    <property type="term" value="P:detection of stimulus involved in sensory perception"/>
    <property type="evidence" value="ECO:0007669"/>
    <property type="project" value="UniProtKB-ARBA"/>
</dbReference>
<evidence type="ECO:0000256" key="2">
    <source>
        <dbReference type="ARBA" id="ARBA00008685"/>
    </source>
</evidence>
<keyword evidence="7 11" id="KW-0675">Receptor</keyword>
<comment type="subcellular location">
    <subcellularLocation>
        <location evidence="1">Cell membrane</location>
        <topology evidence="1">Multi-pass membrane protein</topology>
    </subcellularLocation>
</comment>
<protein>
    <submittedName>
        <fullName evidence="11">Variant Ionotropic Glutamate Receptor</fullName>
    </submittedName>
</protein>
<evidence type="ECO:0000256" key="5">
    <source>
        <dbReference type="ARBA" id="ARBA00022989"/>
    </source>
</evidence>
<evidence type="ECO:0000256" key="8">
    <source>
        <dbReference type="ARBA" id="ARBA00023180"/>
    </source>
</evidence>
<dbReference type="AlphaFoldDB" id="A0A0A8P3C4"/>
<dbReference type="Gene3D" id="1.10.287.70">
    <property type="match status" value="1"/>
</dbReference>
<reference evidence="11" key="2">
    <citation type="submission" date="2015-01" db="EMBL/GenBank/DDBJ databases">
        <title>Expression of ionotropic receptors in terrestrial hermit crabs olfactory sensory neurons.</title>
        <authorList>
            <person name="Groh-Lunow K.C."/>
            <person name="Getahun M.N."/>
            <person name="Stensmyr M.C."/>
            <person name="Grosse-Wilde E."/>
            <person name="Hansson B.S."/>
        </authorList>
    </citation>
    <scope>NUCLEOTIDE SEQUENCE</scope>
    <source>
        <tissue evidence="11">Antennules</tissue>
    </source>
</reference>
<feature type="non-terminal residue" evidence="11">
    <location>
        <position position="250"/>
    </location>
</feature>
<evidence type="ECO:0000256" key="7">
    <source>
        <dbReference type="ARBA" id="ARBA00023170"/>
    </source>
</evidence>
<proteinExistence type="evidence at transcript level"/>
<dbReference type="Gene3D" id="3.40.190.10">
    <property type="entry name" value="Periplasmic binding protein-like II"/>
    <property type="match status" value="1"/>
</dbReference>
<dbReference type="GO" id="GO:0015276">
    <property type="term" value="F:ligand-gated monoatomic ion channel activity"/>
    <property type="evidence" value="ECO:0007669"/>
    <property type="project" value="InterPro"/>
</dbReference>
<dbReference type="PANTHER" id="PTHR42643:SF24">
    <property type="entry name" value="IONOTROPIC RECEPTOR 60A"/>
    <property type="match status" value="1"/>
</dbReference>
<dbReference type="GO" id="GO:0005886">
    <property type="term" value="C:plasma membrane"/>
    <property type="evidence" value="ECO:0007669"/>
    <property type="project" value="UniProtKB-SubCell"/>
</dbReference>
<evidence type="ECO:0000256" key="6">
    <source>
        <dbReference type="ARBA" id="ARBA00023136"/>
    </source>
</evidence>
<dbReference type="PANTHER" id="PTHR42643">
    <property type="entry name" value="IONOTROPIC RECEPTOR 20A-RELATED"/>
    <property type="match status" value="1"/>
</dbReference>
<gene>
    <name evidence="11" type="primary">IR16</name>
</gene>
<keyword evidence="4 9" id="KW-0812">Transmembrane</keyword>
<feature type="domain" description="Ionotropic glutamate receptor C-terminal" evidence="10">
    <location>
        <begin position="126"/>
        <end position="231"/>
    </location>
</feature>
<evidence type="ECO:0000256" key="4">
    <source>
        <dbReference type="ARBA" id="ARBA00022692"/>
    </source>
</evidence>
<evidence type="ECO:0000256" key="9">
    <source>
        <dbReference type="SAM" id="Phobius"/>
    </source>
</evidence>
<feature type="non-terminal residue" evidence="11">
    <location>
        <position position="1"/>
    </location>
</feature>
<dbReference type="EMBL" id="LN590520">
    <property type="protein sequence ID" value="CEF34382.1"/>
    <property type="molecule type" value="mRNA"/>
</dbReference>
<keyword evidence="8" id="KW-0325">Glycoprotein</keyword>